<dbReference type="Pfam" id="PF01926">
    <property type="entry name" value="MMR_HSR1"/>
    <property type="match status" value="1"/>
</dbReference>
<dbReference type="GO" id="GO:0005730">
    <property type="term" value="C:nucleolus"/>
    <property type="evidence" value="ECO:0007669"/>
    <property type="project" value="TreeGrafter"/>
</dbReference>
<protein>
    <submittedName>
        <fullName evidence="4">Guanine nucleotide-binding protein-like 3 homolog (Trinotate prediction)</fullName>
    </submittedName>
</protein>
<evidence type="ECO:0000256" key="1">
    <source>
        <dbReference type="ARBA" id="ARBA00022741"/>
    </source>
</evidence>
<organism evidence="4">
    <name type="scientific">Myxobolus squamalis</name>
    <name type="common">Myxosporean</name>
    <dbReference type="NCBI Taxonomy" id="59785"/>
    <lineage>
        <taxon>Eukaryota</taxon>
        <taxon>Metazoa</taxon>
        <taxon>Cnidaria</taxon>
        <taxon>Myxozoa</taxon>
        <taxon>Myxosporea</taxon>
        <taxon>Bivalvulida</taxon>
        <taxon>Platysporina</taxon>
        <taxon>Myxobolidae</taxon>
        <taxon>Myxobolus</taxon>
    </lineage>
</organism>
<evidence type="ECO:0000256" key="2">
    <source>
        <dbReference type="ARBA" id="ARBA00023134"/>
    </source>
</evidence>
<dbReference type="InterPro" id="IPR050755">
    <property type="entry name" value="TRAFAC_YlqF/YawG_RiboMat"/>
</dbReference>
<reference evidence="4" key="1">
    <citation type="submission" date="2018-11" db="EMBL/GenBank/DDBJ databases">
        <title>Myxobolus squamalis genome and transcriptome.</title>
        <authorList>
            <person name="Yahalomi D."/>
            <person name="Atkinson S.D."/>
            <person name="Neuhof M."/>
            <person name="Chang E.S."/>
            <person name="Philippe H."/>
            <person name="Cartwright P."/>
            <person name="Bartholomew J.L."/>
            <person name="Huchon D."/>
        </authorList>
    </citation>
    <scope>NUCLEOTIDE SEQUENCE</scope>
    <source>
        <strain evidence="4">71B08</strain>
        <tissue evidence="4">Whole</tissue>
    </source>
</reference>
<dbReference type="AlphaFoldDB" id="A0A6B2G341"/>
<accession>A0A6B2G341</accession>
<feature type="domain" description="G" evidence="3">
    <location>
        <begin position="6"/>
        <end position="50"/>
    </location>
</feature>
<keyword evidence="1" id="KW-0547">Nucleotide-binding</keyword>
<dbReference type="SUPFAM" id="SSF52540">
    <property type="entry name" value="P-loop containing nucleoside triphosphate hydrolases"/>
    <property type="match status" value="1"/>
</dbReference>
<dbReference type="Gene3D" id="3.40.50.300">
    <property type="entry name" value="P-loop containing nucleotide triphosphate hydrolases"/>
    <property type="match status" value="1"/>
</dbReference>
<sequence length="271" mass="30562">MFLTLSVINSLRGANVCHVGSLPGITRTNQQVKLTSSITLFDSPGVIFPDKVDSPTSLTIISTCITNQQIRSPLEAVKVLYTCCDHQNLKDVFEIPSFENFECFIHNVAKRFGKLKKGGLPDLNSASKIILHYCSSGKMRYYLEPPTVNQSLSAAIVSDFKPKFNLDPIFEEQVQIIQELTDEISYLKFDPTKAHCNLSPHCDMDMTNSLDNQTQTVNSQQNPIKLSILKRHLNIDRSQKSKFVIFGKSKIGKTTIKNERKLIQYSKMDID</sequence>
<keyword evidence="2" id="KW-0342">GTP-binding</keyword>
<evidence type="ECO:0000259" key="3">
    <source>
        <dbReference type="Pfam" id="PF01926"/>
    </source>
</evidence>
<name>A0A6B2G341_MYXSQ</name>
<dbReference type="InterPro" id="IPR006073">
    <property type="entry name" value="GTP-bd"/>
</dbReference>
<dbReference type="InterPro" id="IPR027417">
    <property type="entry name" value="P-loop_NTPase"/>
</dbReference>
<proteinExistence type="predicted"/>
<dbReference type="Gene3D" id="1.10.1580.10">
    <property type="match status" value="1"/>
</dbReference>
<dbReference type="GO" id="GO:0005525">
    <property type="term" value="F:GTP binding"/>
    <property type="evidence" value="ECO:0007669"/>
    <property type="project" value="UniProtKB-KW"/>
</dbReference>
<dbReference type="PANTHER" id="PTHR11089:SF30">
    <property type="entry name" value="GUANINE NUCLEOTIDE-BINDING PROTEIN-LIKE 3 HOMOLOG"/>
    <property type="match status" value="1"/>
</dbReference>
<dbReference type="PANTHER" id="PTHR11089">
    <property type="entry name" value="GTP-BINDING PROTEIN-RELATED"/>
    <property type="match status" value="1"/>
</dbReference>
<dbReference type="EMBL" id="GHBR01000323">
    <property type="protein sequence ID" value="NDJ95899.1"/>
    <property type="molecule type" value="Transcribed_RNA"/>
</dbReference>
<dbReference type="InterPro" id="IPR023179">
    <property type="entry name" value="GTP-bd_ortho_bundle_sf"/>
</dbReference>
<evidence type="ECO:0000313" key="4">
    <source>
        <dbReference type="EMBL" id="NDJ95899.1"/>
    </source>
</evidence>